<evidence type="ECO:0000313" key="2">
    <source>
        <dbReference type="Proteomes" id="UP001152747"/>
    </source>
</evidence>
<comment type="caution">
    <text evidence="1">The sequence shown here is derived from an EMBL/GenBank/DDBJ whole genome shotgun (WGS) entry which is preliminary data.</text>
</comment>
<accession>A0A9P1IVI0</accession>
<dbReference type="AlphaFoldDB" id="A0A9P1IVI0"/>
<evidence type="ECO:0000313" key="1">
    <source>
        <dbReference type="EMBL" id="CAI5451881.1"/>
    </source>
</evidence>
<organism evidence="1 2">
    <name type="scientific">Caenorhabditis angaria</name>
    <dbReference type="NCBI Taxonomy" id="860376"/>
    <lineage>
        <taxon>Eukaryota</taxon>
        <taxon>Metazoa</taxon>
        <taxon>Ecdysozoa</taxon>
        <taxon>Nematoda</taxon>
        <taxon>Chromadorea</taxon>
        <taxon>Rhabditida</taxon>
        <taxon>Rhabditina</taxon>
        <taxon>Rhabditomorpha</taxon>
        <taxon>Rhabditoidea</taxon>
        <taxon>Rhabditidae</taxon>
        <taxon>Peloderinae</taxon>
        <taxon>Caenorhabditis</taxon>
    </lineage>
</organism>
<reference evidence="1" key="1">
    <citation type="submission" date="2022-11" db="EMBL/GenBank/DDBJ databases">
        <authorList>
            <person name="Kikuchi T."/>
        </authorList>
    </citation>
    <scope>NUCLEOTIDE SEQUENCE</scope>
    <source>
        <strain evidence="1">PS1010</strain>
    </source>
</reference>
<keyword evidence="2" id="KW-1185">Reference proteome</keyword>
<protein>
    <submittedName>
        <fullName evidence="1">Uncharacterized protein</fullName>
    </submittedName>
</protein>
<sequence length="67" mass="7923">MVEKYICFKKRVTQQHWVYSNVTRLFSKMPENTREKAIFGNLFDSQLFELDILKSTTSCIGMVKKNT</sequence>
<name>A0A9P1IVI0_9PELO</name>
<dbReference type="Proteomes" id="UP001152747">
    <property type="component" value="Unassembled WGS sequence"/>
</dbReference>
<dbReference type="EMBL" id="CANHGI010000005">
    <property type="protein sequence ID" value="CAI5451881.1"/>
    <property type="molecule type" value="Genomic_DNA"/>
</dbReference>
<gene>
    <name evidence="1" type="ORF">CAMP_LOCUS14518</name>
</gene>
<proteinExistence type="predicted"/>